<keyword evidence="2 7" id="KW-0819">tRNA processing</keyword>
<dbReference type="Gene3D" id="3.30.230.10">
    <property type="match status" value="1"/>
</dbReference>
<dbReference type="GO" id="GO:0001682">
    <property type="term" value="P:tRNA 5'-leader removal"/>
    <property type="evidence" value="ECO:0007669"/>
    <property type="project" value="UniProtKB-UniRule"/>
</dbReference>
<gene>
    <name evidence="7" type="primary">rnpA</name>
    <name evidence="10" type="ORF">AUC70_00780</name>
</gene>
<comment type="subunit">
    <text evidence="7">Consists of a catalytic RNA component (M1 or rnpB) and a protein subunit.</text>
</comment>
<evidence type="ECO:0000256" key="5">
    <source>
        <dbReference type="ARBA" id="ARBA00022801"/>
    </source>
</evidence>
<feature type="region of interest" description="Disordered" evidence="9">
    <location>
        <begin position="1"/>
        <end position="23"/>
    </location>
</feature>
<dbReference type="STRING" id="1774970.AUC70_00780"/>
<dbReference type="InterPro" id="IPR000100">
    <property type="entry name" value="RNase_P"/>
</dbReference>
<evidence type="ECO:0000256" key="8">
    <source>
        <dbReference type="NCBIfam" id="TIGR00188"/>
    </source>
</evidence>
<keyword evidence="4 7" id="KW-0255">Endonuclease</keyword>
<dbReference type="AlphaFoldDB" id="A0A1E3VPQ1"/>
<comment type="catalytic activity">
    <reaction evidence="7">
        <text>Endonucleolytic cleavage of RNA, removing 5'-extranucleotides from tRNA precursor.</text>
        <dbReference type="EC" id="3.1.26.5"/>
    </reaction>
</comment>
<dbReference type="SUPFAM" id="SSF54211">
    <property type="entry name" value="Ribosomal protein S5 domain 2-like"/>
    <property type="match status" value="1"/>
</dbReference>
<dbReference type="EC" id="3.1.26.5" evidence="7 8"/>
<evidence type="ECO:0000256" key="3">
    <source>
        <dbReference type="ARBA" id="ARBA00022722"/>
    </source>
</evidence>
<dbReference type="GO" id="GO:0030677">
    <property type="term" value="C:ribonuclease P complex"/>
    <property type="evidence" value="ECO:0007669"/>
    <property type="project" value="TreeGrafter"/>
</dbReference>
<accession>A0A1E3VPQ1</accession>
<protein>
    <recommendedName>
        <fullName evidence="7 8">Ribonuclease P protein component</fullName>
        <shortName evidence="7">RNase P protein</shortName>
        <shortName evidence="7">RNaseP protein</shortName>
        <ecNumber evidence="7 8">3.1.26.5</ecNumber>
    </recommendedName>
    <alternativeName>
        <fullName evidence="7">Protein C5</fullName>
    </alternativeName>
</protein>
<organism evidence="10 11">
    <name type="scientific">Methyloceanibacter stevinii</name>
    <dbReference type="NCBI Taxonomy" id="1774970"/>
    <lineage>
        <taxon>Bacteria</taxon>
        <taxon>Pseudomonadati</taxon>
        <taxon>Pseudomonadota</taxon>
        <taxon>Alphaproteobacteria</taxon>
        <taxon>Hyphomicrobiales</taxon>
        <taxon>Hyphomicrobiaceae</taxon>
        <taxon>Methyloceanibacter</taxon>
    </lineage>
</organism>
<dbReference type="HAMAP" id="MF_00227">
    <property type="entry name" value="RNase_P"/>
    <property type="match status" value="1"/>
</dbReference>
<dbReference type="GO" id="GO:0000049">
    <property type="term" value="F:tRNA binding"/>
    <property type="evidence" value="ECO:0007669"/>
    <property type="project" value="UniProtKB-UniRule"/>
</dbReference>
<dbReference type="EMBL" id="LPWE01000010">
    <property type="protein sequence ID" value="ODR95504.1"/>
    <property type="molecule type" value="Genomic_DNA"/>
</dbReference>
<dbReference type="Proteomes" id="UP000094172">
    <property type="component" value="Unassembled WGS sequence"/>
</dbReference>
<dbReference type="InterPro" id="IPR020568">
    <property type="entry name" value="Ribosomal_Su5_D2-typ_SF"/>
</dbReference>
<dbReference type="PROSITE" id="PS00648">
    <property type="entry name" value="RIBONUCLEASE_P"/>
    <property type="match status" value="1"/>
</dbReference>
<evidence type="ECO:0000256" key="7">
    <source>
        <dbReference type="HAMAP-Rule" id="MF_00227"/>
    </source>
</evidence>
<evidence type="ECO:0000256" key="4">
    <source>
        <dbReference type="ARBA" id="ARBA00022759"/>
    </source>
</evidence>
<dbReference type="NCBIfam" id="TIGR00188">
    <property type="entry name" value="rnpA"/>
    <property type="match status" value="1"/>
</dbReference>
<evidence type="ECO:0000313" key="10">
    <source>
        <dbReference type="EMBL" id="ODR95504.1"/>
    </source>
</evidence>
<comment type="caution">
    <text evidence="10">The sequence shown here is derived from an EMBL/GenBank/DDBJ whole genome shotgun (WGS) entry which is preliminary data.</text>
</comment>
<dbReference type="InterPro" id="IPR014721">
    <property type="entry name" value="Ribsml_uS5_D2-typ_fold_subgr"/>
</dbReference>
<comment type="similarity">
    <text evidence="7">Belongs to the RnpA family.</text>
</comment>
<sequence length="151" mass="16623">MRAGEPRAARACQPRRSQTASPPVTAIGRLKTRSEFVFVKGGTRFATPSLVLQARRRAPDTAHSPELARFGFTATKRLGGAVVRNRARRRLKEAVRLTAADQAVEGYDYVLIARGGAVQRPFTEVIKDLQRALTKVHEPSSGKRHRKPPSA</sequence>
<dbReference type="GO" id="GO:0042781">
    <property type="term" value="F:3'-tRNA processing endoribonuclease activity"/>
    <property type="evidence" value="ECO:0007669"/>
    <property type="project" value="TreeGrafter"/>
</dbReference>
<dbReference type="PANTHER" id="PTHR33992">
    <property type="entry name" value="RIBONUCLEASE P PROTEIN COMPONENT"/>
    <property type="match status" value="1"/>
</dbReference>
<evidence type="ECO:0000256" key="2">
    <source>
        <dbReference type="ARBA" id="ARBA00022694"/>
    </source>
</evidence>
<dbReference type="GO" id="GO:0004526">
    <property type="term" value="F:ribonuclease P activity"/>
    <property type="evidence" value="ECO:0007669"/>
    <property type="project" value="UniProtKB-UniRule"/>
</dbReference>
<dbReference type="PANTHER" id="PTHR33992:SF1">
    <property type="entry name" value="RIBONUCLEASE P PROTEIN COMPONENT"/>
    <property type="match status" value="1"/>
</dbReference>
<keyword evidence="5 7" id="KW-0378">Hydrolase</keyword>
<dbReference type="InterPro" id="IPR020539">
    <property type="entry name" value="RNase_P_CS"/>
</dbReference>
<dbReference type="Pfam" id="PF00825">
    <property type="entry name" value="Ribonuclease_P"/>
    <property type="match status" value="1"/>
</dbReference>
<evidence type="ECO:0000256" key="1">
    <source>
        <dbReference type="ARBA" id="ARBA00002663"/>
    </source>
</evidence>
<evidence type="ECO:0000256" key="9">
    <source>
        <dbReference type="SAM" id="MobiDB-lite"/>
    </source>
</evidence>
<comment type="function">
    <text evidence="1 7">RNaseP catalyzes the removal of the 5'-leader sequence from pre-tRNA to produce the mature 5'-terminus. It can also cleave other RNA substrates such as 4.5S RNA. The protein component plays an auxiliary but essential role in vivo by binding to the 5'-leader sequence and broadening the substrate specificity of the ribozyme.</text>
</comment>
<evidence type="ECO:0000313" key="11">
    <source>
        <dbReference type="Proteomes" id="UP000094172"/>
    </source>
</evidence>
<reference evidence="10 11" key="1">
    <citation type="journal article" date="2016" name="Environ. Microbiol.">
        <title>New Methyloceanibacter diversity from North Sea sediments includes methanotroph containing solely the soluble methane monooxygenase.</title>
        <authorList>
            <person name="Vekeman B."/>
            <person name="Kerckhof F.M."/>
            <person name="Cremers G."/>
            <person name="de Vos P."/>
            <person name="Vandamme P."/>
            <person name="Boon N."/>
            <person name="Op den Camp H.J."/>
            <person name="Heylen K."/>
        </authorList>
    </citation>
    <scope>NUCLEOTIDE SEQUENCE [LARGE SCALE GENOMIC DNA]</scope>
    <source>
        <strain evidence="10 11">R-67176</strain>
    </source>
</reference>
<evidence type="ECO:0000256" key="6">
    <source>
        <dbReference type="ARBA" id="ARBA00022884"/>
    </source>
</evidence>
<keyword evidence="3 7" id="KW-0540">Nuclease</keyword>
<name>A0A1E3VPQ1_9HYPH</name>
<keyword evidence="11" id="KW-1185">Reference proteome</keyword>
<proteinExistence type="inferred from homology"/>
<keyword evidence="6 7" id="KW-0694">RNA-binding</keyword>